<comment type="function">
    <text evidence="5">Responsible for the release of ribosomes from messenger RNA at the termination of protein biosynthesis. May increase the efficiency of translation by recycling ribosomes from one round of translation to another.</text>
</comment>
<dbReference type="InterPro" id="IPR023584">
    <property type="entry name" value="Ribosome_recyc_fac_dom"/>
</dbReference>
<dbReference type="Proteomes" id="UP000177982">
    <property type="component" value="Unassembled WGS sequence"/>
</dbReference>
<dbReference type="FunFam" id="1.10.132.20:FF:000001">
    <property type="entry name" value="Ribosome-recycling factor"/>
    <property type="match status" value="1"/>
</dbReference>
<evidence type="ECO:0000256" key="5">
    <source>
        <dbReference type="HAMAP-Rule" id="MF_00040"/>
    </source>
</evidence>
<dbReference type="InterPro" id="IPR002661">
    <property type="entry name" value="Ribosome_recyc_fac"/>
</dbReference>
<dbReference type="FunFam" id="3.30.1360.40:FF:000001">
    <property type="entry name" value="Ribosome-recycling factor"/>
    <property type="match status" value="1"/>
</dbReference>
<dbReference type="NCBIfam" id="TIGR00496">
    <property type="entry name" value="frr"/>
    <property type="match status" value="1"/>
</dbReference>
<dbReference type="SUPFAM" id="SSF55194">
    <property type="entry name" value="Ribosome recycling factor, RRF"/>
    <property type="match status" value="1"/>
</dbReference>
<feature type="domain" description="Ribosome recycling factor" evidence="7">
    <location>
        <begin position="15"/>
        <end position="178"/>
    </location>
</feature>
<dbReference type="PANTHER" id="PTHR20982">
    <property type="entry name" value="RIBOSOME RECYCLING FACTOR"/>
    <property type="match status" value="1"/>
</dbReference>
<keyword evidence="6" id="KW-0175">Coiled coil</keyword>
<gene>
    <name evidence="5" type="primary">frr</name>
    <name evidence="8" type="ORF">A2934_01300</name>
</gene>
<feature type="coiled-coil region" evidence="6">
    <location>
        <begin position="109"/>
        <end position="147"/>
    </location>
</feature>
<dbReference type="EMBL" id="MHQO01000063">
    <property type="protein sequence ID" value="OHA05010.1"/>
    <property type="molecule type" value="Genomic_DNA"/>
</dbReference>
<dbReference type="Gene3D" id="1.10.132.20">
    <property type="entry name" value="Ribosome-recycling factor"/>
    <property type="match status" value="1"/>
</dbReference>
<dbReference type="AlphaFoldDB" id="A0A1G2L0D9"/>
<comment type="similarity">
    <text evidence="2 5">Belongs to the RRF family.</text>
</comment>
<evidence type="ECO:0000313" key="8">
    <source>
        <dbReference type="EMBL" id="OHA05010.1"/>
    </source>
</evidence>
<keyword evidence="4 5" id="KW-0648">Protein biosynthesis</keyword>
<protein>
    <recommendedName>
        <fullName evidence="5">Ribosome-recycling factor</fullName>
        <shortName evidence="5">RRF</shortName>
    </recommendedName>
    <alternativeName>
        <fullName evidence="5">Ribosome-releasing factor</fullName>
    </alternativeName>
</protein>
<dbReference type="PANTHER" id="PTHR20982:SF3">
    <property type="entry name" value="MITOCHONDRIAL RIBOSOME RECYCLING FACTOR PSEUDO 1"/>
    <property type="match status" value="1"/>
</dbReference>
<dbReference type="HAMAP" id="MF_00040">
    <property type="entry name" value="RRF"/>
    <property type="match status" value="1"/>
</dbReference>
<sequence>METLKEKLNKVIDHLKSEIVSLRTGRASPALVEDLQVDYYGVKTPLKAVASISTPDPKQIVIQPWDKAALQPIEKAIQQSQLGLNPVVDGAQVRLMLPQLTEERRKDLIKILKQKMEEARISVRKTREEALREVDILEKKKEISEDEKFRKKQDVQKMVDETNKKIEEIGAHKEKEILEG</sequence>
<comment type="caution">
    <text evidence="8">The sequence shown here is derived from an EMBL/GenBank/DDBJ whole genome shotgun (WGS) entry which is preliminary data.</text>
</comment>
<dbReference type="Pfam" id="PF01765">
    <property type="entry name" value="RRF"/>
    <property type="match status" value="1"/>
</dbReference>
<evidence type="ECO:0000256" key="1">
    <source>
        <dbReference type="ARBA" id="ARBA00004496"/>
    </source>
</evidence>
<dbReference type="GO" id="GO:0043023">
    <property type="term" value="F:ribosomal large subunit binding"/>
    <property type="evidence" value="ECO:0007669"/>
    <property type="project" value="TreeGrafter"/>
</dbReference>
<evidence type="ECO:0000313" key="9">
    <source>
        <dbReference type="Proteomes" id="UP000177982"/>
    </source>
</evidence>
<evidence type="ECO:0000256" key="3">
    <source>
        <dbReference type="ARBA" id="ARBA00022490"/>
    </source>
</evidence>
<evidence type="ECO:0000256" key="2">
    <source>
        <dbReference type="ARBA" id="ARBA00005912"/>
    </source>
</evidence>
<comment type="subcellular location">
    <subcellularLocation>
        <location evidence="1 5">Cytoplasm</location>
    </subcellularLocation>
</comment>
<keyword evidence="3 5" id="KW-0963">Cytoplasm</keyword>
<dbReference type="Gene3D" id="3.30.1360.40">
    <property type="match status" value="1"/>
</dbReference>
<organism evidence="8 9">
    <name type="scientific">Candidatus Sungbacteria bacterium RIFCSPLOWO2_01_FULL_47_10</name>
    <dbReference type="NCBI Taxonomy" id="1802276"/>
    <lineage>
        <taxon>Bacteria</taxon>
        <taxon>Candidatus Sungiibacteriota</taxon>
    </lineage>
</organism>
<evidence type="ECO:0000256" key="4">
    <source>
        <dbReference type="ARBA" id="ARBA00022917"/>
    </source>
</evidence>
<dbReference type="InterPro" id="IPR036191">
    <property type="entry name" value="RRF_sf"/>
</dbReference>
<dbReference type="CDD" id="cd00520">
    <property type="entry name" value="RRF"/>
    <property type="match status" value="1"/>
</dbReference>
<proteinExistence type="inferred from homology"/>
<evidence type="ECO:0000256" key="6">
    <source>
        <dbReference type="SAM" id="Coils"/>
    </source>
</evidence>
<evidence type="ECO:0000259" key="7">
    <source>
        <dbReference type="Pfam" id="PF01765"/>
    </source>
</evidence>
<name>A0A1G2L0D9_9BACT</name>
<dbReference type="GO" id="GO:0006415">
    <property type="term" value="P:translational termination"/>
    <property type="evidence" value="ECO:0007669"/>
    <property type="project" value="UniProtKB-UniRule"/>
</dbReference>
<dbReference type="GO" id="GO:0005737">
    <property type="term" value="C:cytoplasm"/>
    <property type="evidence" value="ECO:0007669"/>
    <property type="project" value="UniProtKB-SubCell"/>
</dbReference>
<reference evidence="8 9" key="1">
    <citation type="journal article" date="2016" name="Nat. Commun.">
        <title>Thousands of microbial genomes shed light on interconnected biogeochemical processes in an aquifer system.</title>
        <authorList>
            <person name="Anantharaman K."/>
            <person name="Brown C.T."/>
            <person name="Hug L.A."/>
            <person name="Sharon I."/>
            <person name="Castelle C.J."/>
            <person name="Probst A.J."/>
            <person name="Thomas B.C."/>
            <person name="Singh A."/>
            <person name="Wilkins M.J."/>
            <person name="Karaoz U."/>
            <person name="Brodie E.L."/>
            <person name="Williams K.H."/>
            <person name="Hubbard S.S."/>
            <person name="Banfield J.F."/>
        </authorList>
    </citation>
    <scope>NUCLEOTIDE SEQUENCE [LARGE SCALE GENOMIC DNA]</scope>
</reference>
<accession>A0A1G2L0D9</accession>